<dbReference type="EMBL" id="CP048739">
    <property type="protein sequence ID" value="QIB76268.1"/>
    <property type="molecule type" value="Genomic_DNA"/>
</dbReference>
<accession>A0A6C0UTL6</accession>
<gene>
    <name evidence="1" type="ORF">G3I44_19580</name>
</gene>
<name>A0A6C0UTL6_9EURY</name>
<proteinExistence type="predicted"/>
<dbReference type="Proteomes" id="UP000465846">
    <property type="component" value="Chromosome"/>
</dbReference>
<dbReference type="AlphaFoldDB" id="A0A6C0UTL6"/>
<evidence type="ECO:0000313" key="2">
    <source>
        <dbReference type="Proteomes" id="UP000465846"/>
    </source>
</evidence>
<organism evidence="1 2">
    <name type="scientific">Halogeometricum borinquense</name>
    <dbReference type="NCBI Taxonomy" id="60847"/>
    <lineage>
        <taxon>Archaea</taxon>
        <taxon>Methanobacteriati</taxon>
        <taxon>Methanobacteriota</taxon>
        <taxon>Stenosarchaea group</taxon>
        <taxon>Halobacteria</taxon>
        <taxon>Halobacteriales</taxon>
        <taxon>Haloferacaceae</taxon>
        <taxon>Halogeometricum</taxon>
    </lineage>
</organism>
<reference evidence="1 2" key="1">
    <citation type="submission" date="2020-02" db="EMBL/GenBank/DDBJ databases">
        <title>Whole genome sequence of Halogeometricum borinquense strain wsp4.</title>
        <authorList>
            <person name="Verma D.K."/>
            <person name="Gopal K."/>
            <person name="Prasad E.S."/>
        </authorList>
    </citation>
    <scope>NUCLEOTIDE SEQUENCE [LARGE SCALE GENOMIC DNA]</scope>
    <source>
        <strain evidence="2">wsp4</strain>
    </source>
</reference>
<sequence>MGRNLCKRFGPGRLPYASRRDIGGGIAMAATGLLATVVWFAGAWAIAAKTGNGTLGFTLGVGLFFLPLVLPTSFVVGTLLWRKLYPEENRELYGAVFGAMTALASLAVGSLGPALVVAASNVSRGTIPVSEVAGFALLLIPSGFVFALVAAGWFVIPLGAFGGWYHERAKATA</sequence>
<protein>
    <submittedName>
        <fullName evidence="1">Uncharacterized protein</fullName>
    </submittedName>
</protein>
<evidence type="ECO:0000313" key="1">
    <source>
        <dbReference type="EMBL" id="QIB76268.1"/>
    </source>
</evidence>